<reference evidence="6" key="1">
    <citation type="journal article" date="2021" name="bioRxiv">
        <title>Whole Genome Assembly and Annotation of Northern Wild Rice, Zizania palustris L., Supports a Whole Genome Duplication in the Zizania Genus.</title>
        <authorList>
            <person name="Haas M."/>
            <person name="Kono T."/>
            <person name="Macchietto M."/>
            <person name="Millas R."/>
            <person name="McGilp L."/>
            <person name="Shao M."/>
            <person name="Duquette J."/>
            <person name="Hirsch C.N."/>
            <person name="Kimball J."/>
        </authorList>
    </citation>
    <scope>NUCLEOTIDE SEQUENCE</scope>
    <source>
        <tissue evidence="6">Fresh leaf tissue</tissue>
    </source>
</reference>
<sequence>MVATAAAIDDRPSCFRFPRGNGIGAVLPPNHKGTPLEIGKGRVLVGGDRVALLGYGTMLIRELAAEHEVLVTVEEGSIGGFGSHVAHYLSLSGLLDGPLKLRSMFLPDRYIDHGAPVDQLEEAGLTPRHIAATVLSLLGRPLEALQLS</sequence>
<comment type="cofactor">
    <cofactor evidence="1">
        <name>Mg(2+)</name>
        <dbReference type="ChEBI" id="CHEBI:18420"/>
    </cofactor>
</comment>
<proteinExistence type="predicted"/>
<organism evidence="6 7">
    <name type="scientific">Zizania palustris</name>
    <name type="common">Northern wild rice</name>
    <dbReference type="NCBI Taxonomy" id="103762"/>
    <lineage>
        <taxon>Eukaryota</taxon>
        <taxon>Viridiplantae</taxon>
        <taxon>Streptophyta</taxon>
        <taxon>Embryophyta</taxon>
        <taxon>Tracheophyta</taxon>
        <taxon>Spermatophyta</taxon>
        <taxon>Magnoliopsida</taxon>
        <taxon>Liliopsida</taxon>
        <taxon>Poales</taxon>
        <taxon>Poaceae</taxon>
        <taxon>BOP clade</taxon>
        <taxon>Oryzoideae</taxon>
        <taxon>Oryzeae</taxon>
        <taxon>Zizaniinae</taxon>
        <taxon>Zizania</taxon>
    </lineage>
</organism>
<dbReference type="EMBL" id="JAAALK010000282">
    <property type="protein sequence ID" value="KAG8080979.1"/>
    <property type="molecule type" value="Genomic_DNA"/>
</dbReference>
<dbReference type="PANTHER" id="PTHR43322:SF4">
    <property type="entry name" value="1-DEOXY-D-XYLULOSE-5-PHOSPHATE SYNTHASE 2, CHLOROPLASTIC-RELATED"/>
    <property type="match status" value="1"/>
</dbReference>
<dbReference type="OrthoDB" id="10266385at2759"/>
<accession>A0A8J5TGB3</accession>
<reference evidence="6" key="2">
    <citation type="submission" date="2021-02" db="EMBL/GenBank/DDBJ databases">
        <authorList>
            <person name="Kimball J.A."/>
            <person name="Haas M.W."/>
            <person name="Macchietto M."/>
            <person name="Kono T."/>
            <person name="Duquette J."/>
            <person name="Shao M."/>
        </authorList>
    </citation>
    <scope>NUCLEOTIDE SEQUENCE</scope>
    <source>
        <tissue evidence="6">Fresh leaf tissue</tissue>
    </source>
</reference>
<evidence type="ECO:0000256" key="2">
    <source>
        <dbReference type="ARBA" id="ARBA00011738"/>
    </source>
</evidence>
<dbReference type="AlphaFoldDB" id="A0A8J5TGB3"/>
<feature type="domain" description="Transketolase C-terminal" evidence="5">
    <location>
        <begin position="59"/>
        <end position="130"/>
    </location>
</feature>
<dbReference type="GO" id="GO:0008661">
    <property type="term" value="F:1-deoxy-D-xylulose-5-phosphate synthase activity"/>
    <property type="evidence" value="ECO:0007669"/>
    <property type="project" value="InterPro"/>
</dbReference>
<dbReference type="GO" id="GO:0016114">
    <property type="term" value="P:terpenoid biosynthetic process"/>
    <property type="evidence" value="ECO:0007669"/>
    <property type="project" value="InterPro"/>
</dbReference>
<evidence type="ECO:0000256" key="1">
    <source>
        <dbReference type="ARBA" id="ARBA00001946"/>
    </source>
</evidence>
<protein>
    <recommendedName>
        <fullName evidence="5">Transketolase C-terminal domain-containing protein</fullName>
    </recommendedName>
</protein>
<dbReference type="Pfam" id="PF02780">
    <property type="entry name" value="Transketolase_C"/>
    <property type="match status" value="1"/>
</dbReference>
<gene>
    <name evidence="6" type="ORF">GUJ93_ZPchr0007g6224</name>
</gene>
<dbReference type="Proteomes" id="UP000729402">
    <property type="component" value="Unassembled WGS sequence"/>
</dbReference>
<dbReference type="InterPro" id="IPR033248">
    <property type="entry name" value="Transketolase_C"/>
</dbReference>
<dbReference type="InterPro" id="IPR005477">
    <property type="entry name" value="Dxylulose-5-P_synthase"/>
</dbReference>
<evidence type="ECO:0000256" key="4">
    <source>
        <dbReference type="ARBA" id="ARBA00023052"/>
    </source>
</evidence>
<comment type="caution">
    <text evidence="6">The sequence shown here is derived from an EMBL/GenBank/DDBJ whole genome shotgun (WGS) entry which is preliminary data.</text>
</comment>
<comment type="subunit">
    <text evidence="2">Homodimer.</text>
</comment>
<keyword evidence="3" id="KW-0808">Transferase</keyword>
<evidence type="ECO:0000256" key="3">
    <source>
        <dbReference type="ARBA" id="ARBA00022679"/>
    </source>
</evidence>
<keyword evidence="4" id="KW-0786">Thiamine pyrophosphate</keyword>
<evidence type="ECO:0000313" key="6">
    <source>
        <dbReference type="EMBL" id="KAG8080979.1"/>
    </source>
</evidence>
<evidence type="ECO:0000313" key="7">
    <source>
        <dbReference type="Proteomes" id="UP000729402"/>
    </source>
</evidence>
<evidence type="ECO:0000259" key="5">
    <source>
        <dbReference type="Pfam" id="PF02780"/>
    </source>
</evidence>
<name>A0A8J5TGB3_ZIZPA</name>
<dbReference type="PANTHER" id="PTHR43322">
    <property type="entry name" value="1-D-DEOXYXYLULOSE 5-PHOSPHATE SYNTHASE-RELATED"/>
    <property type="match status" value="1"/>
</dbReference>
<keyword evidence="7" id="KW-1185">Reference proteome</keyword>